<reference evidence="1 2" key="1">
    <citation type="journal article" date="2013" name="PLoS Genet.">
        <title>Distinctive expansion of potential virulence genes in the genome of the oomycete fish pathogen Saprolegnia parasitica.</title>
        <authorList>
            <person name="Jiang R.H."/>
            <person name="de Bruijn I."/>
            <person name="Haas B.J."/>
            <person name="Belmonte R."/>
            <person name="Lobach L."/>
            <person name="Christie J."/>
            <person name="van den Ackerveken G."/>
            <person name="Bottin A."/>
            <person name="Bulone V."/>
            <person name="Diaz-Moreno S.M."/>
            <person name="Dumas B."/>
            <person name="Fan L."/>
            <person name="Gaulin E."/>
            <person name="Govers F."/>
            <person name="Grenville-Briggs L.J."/>
            <person name="Horner N.R."/>
            <person name="Levin J.Z."/>
            <person name="Mammella M."/>
            <person name="Meijer H.J."/>
            <person name="Morris P."/>
            <person name="Nusbaum C."/>
            <person name="Oome S."/>
            <person name="Phillips A.J."/>
            <person name="van Rooyen D."/>
            <person name="Rzeszutek E."/>
            <person name="Saraiva M."/>
            <person name="Secombes C.J."/>
            <person name="Seidl M.F."/>
            <person name="Snel B."/>
            <person name="Stassen J.H."/>
            <person name="Sykes S."/>
            <person name="Tripathy S."/>
            <person name="van den Berg H."/>
            <person name="Vega-Arreguin J.C."/>
            <person name="Wawra S."/>
            <person name="Young S.K."/>
            <person name="Zeng Q."/>
            <person name="Dieguez-Uribeondo J."/>
            <person name="Russ C."/>
            <person name="Tyler B.M."/>
            <person name="van West P."/>
        </authorList>
    </citation>
    <scope>NUCLEOTIDE SEQUENCE [LARGE SCALE GENOMIC DNA]</scope>
    <source>
        <strain evidence="1 2">CBS 223.65</strain>
    </source>
</reference>
<dbReference type="EMBL" id="KK583286">
    <property type="protein sequence ID" value="KDO21504.1"/>
    <property type="molecule type" value="Genomic_DNA"/>
</dbReference>
<dbReference type="OMA" id="KGSVEWP"/>
<sequence>MSSNGYGISGHKNAFSSTVKVGNYVEDQFGAQLAKGSVEWPQLGRSEVQDHFSDPRLKPPPEDKRGVHHETEAYVAQSGLSYSLLFPHGPSGKEGDSKDWCTTNQLLHGSNRIPTRKVFENGSEIGPHSIDTRSKHEKSIALQKKLAREKRMETAYVSSAHASSALVRKK</sequence>
<dbReference type="KEGG" id="spar:SPRG_12468"/>
<accession>A0A067BSJ2</accession>
<name>A0A067BSJ2_SAPPC</name>
<dbReference type="VEuPathDB" id="FungiDB:SPRG_12468"/>
<organism evidence="1 2">
    <name type="scientific">Saprolegnia parasitica (strain CBS 223.65)</name>
    <dbReference type="NCBI Taxonomy" id="695850"/>
    <lineage>
        <taxon>Eukaryota</taxon>
        <taxon>Sar</taxon>
        <taxon>Stramenopiles</taxon>
        <taxon>Oomycota</taxon>
        <taxon>Saprolegniomycetes</taxon>
        <taxon>Saprolegniales</taxon>
        <taxon>Saprolegniaceae</taxon>
        <taxon>Saprolegnia</taxon>
    </lineage>
</organism>
<keyword evidence="2" id="KW-1185">Reference proteome</keyword>
<proteinExistence type="predicted"/>
<dbReference type="RefSeq" id="XP_012207771.1">
    <property type="nucleotide sequence ID" value="XM_012352381.1"/>
</dbReference>
<dbReference type="GeneID" id="24134423"/>
<gene>
    <name evidence="1" type="ORF">SPRG_12468</name>
</gene>
<dbReference type="Proteomes" id="UP000030745">
    <property type="component" value="Unassembled WGS sequence"/>
</dbReference>
<protein>
    <submittedName>
        <fullName evidence="1">Uncharacterized protein</fullName>
    </submittedName>
</protein>
<evidence type="ECO:0000313" key="1">
    <source>
        <dbReference type="EMBL" id="KDO21504.1"/>
    </source>
</evidence>
<dbReference type="AlphaFoldDB" id="A0A067BSJ2"/>
<evidence type="ECO:0000313" key="2">
    <source>
        <dbReference type="Proteomes" id="UP000030745"/>
    </source>
</evidence>
<dbReference type="OrthoDB" id="186965at2759"/>